<feature type="transmembrane region" description="Helical" evidence="1">
    <location>
        <begin position="141"/>
        <end position="160"/>
    </location>
</feature>
<evidence type="ECO:0000313" key="4">
    <source>
        <dbReference type="Proteomes" id="UP000597338"/>
    </source>
</evidence>
<dbReference type="EMBL" id="BMIK01000012">
    <property type="protein sequence ID" value="GGC37620.1"/>
    <property type="molecule type" value="Genomic_DNA"/>
</dbReference>
<keyword evidence="1" id="KW-0812">Transmembrane</keyword>
<keyword evidence="1" id="KW-0472">Membrane</keyword>
<gene>
    <name evidence="3" type="ORF">GCM10011386_32150</name>
</gene>
<sequence>MAHRLASKRLRSLDAFRGFTVAAMIIVNTPGSEEHAFAPLLHASWNGLTPTDCIFPFFIFIVGISITLSYGKLLATGRTKRELIGKTLKRAALIFLIGVLLGLFPDFDFTEIRWPGVLQRIALVFLACALLFLYTGWRQQAVIGAVVLLAYWVALLFVPVPGVGTGVMEPGRNLVAWIDSLLIPGSMWQGTWDPEGILSTFPSVVTGISGMLVGKLLSVASMPHERKVSWLYLGGLLAFLLGSMWGWVFPLNKNLWTSSYVLYTSGLAAMIFASLFFVIEVMGRQKWAKIGVVFGSNAITAYVIGGILPALLAGLNTWYVSHFIEGGNWPQVASLFWAVGICALCYVFVYLLYRQKIFIKI</sequence>
<keyword evidence="4" id="KW-1185">Reference proteome</keyword>
<feature type="domain" description="Heparan-alpha-glucosaminide N-acetyltransferase catalytic" evidence="2">
    <location>
        <begin position="9"/>
        <end position="154"/>
    </location>
</feature>
<feature type="transmembrane region" description="Helical" evidence="1">
    <location>
        <begin position="291"/>
        <end position="315"/>
    </location>
</feature>
<feature type="transmembrane region" description="Helical" evidence="1">
    <location>
        <begin position="12"/>
        <end position="31"/>
    </location>
</feature>
<evidence type="ECO:0000259" key="2">
    <source>
        <dbReference type="Pfam" id="PF07786"/>
    </source>
</evidence>
<organism evidence="3 4">
    <name type="scientific">Parapedobacter defluvii</name>
    <dbReference type="NCBI Taxonomy" id="2045106"/>
    <lineage>
        <taxon>Bacteria</taxon>
        <taxon>Pseudomonadati</taxon>
        <taxon>Bacteroidota</taxon>
        <taxon>Sphingobacteriia</taxon>
        <taxon>Sphingobacteriales</taxon>
        <taxon>Sphingobacteriaceae</taxon>
        <taxon>Parapedobacter</taxon>
    </lineage>
</organism>
<feature type="transmembrane region" description="Helical" evidence="1">
    <location>
        <begin position="229"/>
        <end position="248"/>
    </location>
</feature>
<dbReference type="RefSeq" id="WP_188752473.1">
    <property type="nucleotide sequence ID" value="NZ_BMIK01000012.1"/>
</dbReference>
<dbReference type="Proteomes" id="UP000597338">
    <property type="component" value="Unassembled WGS sequence"/>
</dbReference>
<dbReference type="Pfam" id="PF07786">
    <property type="entry name" value="HGSNAT_cat"/>
    <property type="match status" value="1"/>
</dbReference>
<evidence type="ECO:0000256" key="1">
    <source>
        <dbReference type="SAM" id="Phobius"/>
    </source>
</evidence>
<dbReference type="PANTHER" id="PTHR31061:SF24">
    <property type="entry name" value="LD22376P"/>
    <property type="match status" value="1"/>
</dbReference>
<feature type="transmembrane region" description="Helical" evidence="1">
    <location>
        <begin position="335"/>
        <end position="353"/>
    </location>
</feature>
<dbReference type="InterPro" id="IPR012429">
    <property type="entry name" value="HGSNAT_cat"/>
</dbReference>
<feature type="transmembrane region" description="Helical" evidence="1">
    <location>
        <begin position="117"/>
        <end position="134"/>
    </location>
</feature>
<feature type="transmembrane region" description="Helical" evidence="1">
    <location>
        <begin position="87"/>
        <end position="105"/>
    </location>
</feature>
<feature type="transmembrane region" description="Helical" evidence="1">
    <location>
        <begin position="196"/>
        <end position="217"/>
    </location>
</feature>
<accession>A0ABQ1MC19</accession>
<proteinExistence type="predicted"/>
<keyword evidence="1" id="KW-1133">Transmembrane helix</keyword>
<dbReference type="PANTHER" id="PTHR31061">
    <property type="entry name" value="LD22376P"/>
    <property type="match status" value="1"/>
</dbReference>
<comment type="caution">
    <text evidence="3">The sequence shown here is derived from an EMBL/GenBank/DDBJ whole genome shotgun (WGS) entry which is preliminary data.</text>
</comment>
<name>A0ABQ1MC19_9SPHI</name>
<reference evidence="4" key="1">
    <citation type="journal article" date="2019" name="Int. J. Syst. Evol. Microbiol.">
        <title>The Global Catalogue of Microorganisms (GCM) 10K type strain sequencing project: providing services to taxonomists for standard genome sequencing and annotation.</title>
        <authorList>
            <consortium name="The Broad Institute Genomics Platform"/>
            <consortium name="The Broad Institute Genome Sequencing Center for Infectious Disease"/>
            <person name="Wu L."/>
            <person name="Ma J."/>
        </authorList>
    </citation>
    <scope>NUCLEOTIDE SEQUENCE [LARGE SCALE GENOMIC DNA]</scope>
    <source>
        <strain evidence="4">CGMCC 1.15342</strain>
    </source>
</reference>
<evidence type="ECO:0000313" key="3">
    <source>
        <dbReference type="EMBL" id="GGC37620.1"/>
    </source>
</evidence>
<feature type="transmembrane region" description="Helical" evidence="1">
    <location>
        <begin position="54"/>
        <end position="75"/>
    </location>
</feature>
<feature type="transmembrane region" description="Helical" evidence="1">
    <location>
        <begin position="260"/>
        <end position="279"/>
    </location>
</feature>
<protein>
    <submittedName>
        <fullName evidence="3">Membrane protein</fullName>
    </submittedName>
</protein>